<evidence type="ECO:0000313" key="5">
    <source>
        <dbReference type="Proteomes" id="UP000270924"/>
    </source>
</evidence>
<evidence type="ECO:0000256" key="2">
    <source>
        <dbReference type="ARBA" id="ARBA00022803"/>
    </source>
</evidence>
<organism evidence="4 5">
    <name type="scientific">Wuchereria bancrofti</name>
    <dbReference type="NCBI Taxonomy" id="6293"/>
    <lineage>
        <taxon>Eukaryota</taxon>
        <taxon>Metazoa</taxon>
        <taxon>Ecdysozoa</taxon>
        <taxon>Nematoda</taxon>
        <taxon>Chromadorea</taxon>
        <taxon>Rhabditida</taxon>
        <taxon>Spirurina</taxon>
        <taxon>Spiruromorpha</taxon>
        <taxon>Filarioidea</taxon>
        <taxon>Onchocercidae</taxon>
        <taxon>Wuchereria</taxon>
    </lineage>
</organism>
<reference evidence="4 5" key="1">
    <citation type="submission" date="2018-11" db="EMBL/GenBank/DDBJ databases">
        <authorList>
            <consortium name="Pathogen Informatics"/>
        </authorList>
    </citation>
    <scope>NUCLEOTIDE SEQUENCE [LARGE SCALE GENOMIC DNA]</scope>
</reference>
<evidence type="ECO:0008006" key="6">
    <source>
        <dbReference type="Google" id="ProtNLM"/>
    </source>
</evidence>
<dbReference type="SUPFAM" id="SSF48452">
    <property type="entry name" value="TPR-like"/>
    <property type="match status" value="1"/>
</dbReference>
<dbReference type="InterPro" id="IPR051730">
    <property type="entry name" value="NASP-like"/>
</dbReference>
<dbReference type="PANTHER" id="PTHR15081">
    <property type="entry name" value="NUCLEAR AUTOANTIGENIC SPERM PROTEIN NASP -RELATED"/>
    <property type="match status" value="1"/>
</dbReference>
<dbReference type="InParanoid" id="A0A3P7FC97"/>
<dbReference type="GO" id="GO:0005654">
    <property type="term" value="C:nucleoplasm"/>
    <property type="evidence" value="ECO:0007669"/>
    <property type="project" value="TreeGrafter"/>
</dbReference>
<sequence length="520" mass="58193">MMVPTSRNDESVEKKDEGDVVRFQTLLAEGKQAYISGKFKEAEIKLGEAAELSVNIYGYFAIPTFDPHLYYGKTLLELARLEDGVFSNALQGIAATDEEACKQQNEKDGSIEEMKSLTEKKIAEITEKIGNALEENADVLKGRIACCHVDSFNMLEQNKKASFYESTIVSVDIVVVQKNSEENGTDIHVDNNETNITMENDGSNMEKEQMKRCCAVESDKDEDENETMDYKEEKNKSGGKNEDEKTENENKGSDGAEDEEEDGKLGESGKDDILAVDDKGSSDAGDVEYLQLAWENLEVARTICDKHLEEEGWKEKKVEVLLDLADCSTDAENYKQAIDDIDACILLTESIFGEVDRRVAQAYFVKGRTHNLAKDFGNAAKVFGKSKEILETKLDLEIYFVHISAKLEAQLAHQSEEEAEIIKKEIDELKFLLPEIQVKIDDSLESARSLTKENVVMEDNKEEVLYKSSIKGMPVDDVSNLVRKKLKRSTEDEAERKTKRTKSGDDPGNATVNTSPSSEI</sequence>
<feature type="compositionally biased region" description="Polar residues" evidence="3">
    <location>
        <begin position="510"/>
        <end position="520"/>
    </location>
</feature>
<evidence type="ECO:0000256" key="3">
    <source>
        <dbReference type="SAM" id="MobiDB-lite"/>
    </source>
</evidence>
<dbReference type="Proteomes" id="UP000270924">
    <property type="component" value="Unassembled WGS sequence"/>
</dbReference>
<dbReference type="FunCoup" id="A0A3P7FC97">
    <property type="interactions" value="1593"/>
</dbReference>
<proteinExistence type="predicted"/>
<dbReference type="PANTHER" id="PTHR15081:SF1">
    <property type="entry name" value="NUCLEAR AUTOANTIGENIC SPERM PROTEIN"/>
    <property type="match status" value="1"/>
</dbReference>
<dbReference type="OrthoDB" id="5587616at2759"/>
<protein>
    <recommendedName>
        <fullName evidence="6">Tetratricopeptide SHNi-TPR domain-containing protein</fullName>
    </recommendedName>
</protein>
<dbReference type="InterPro" id="IPR011990">
    <property type="entry name" value="TPR-like_helical_dom_sf"/>
</dbReference>
<dbReference type="GO" id="GO:0006335">
    <property type="term" value="P:DNA replication-dependent chromatin assembly"/>
    <property type="evidence" value="ECO:0007669"/>
    <property type="project" value="TreeGrafter"/>
</dbReference>
<dbReference type="Gene3D" id="1.25.40.10">
    <property type="entry name" value="Tetratricopeptide repeat domain"/>
    <property type="match status" value="1"/>
</dbReference>
<name>A0A3P7FC97_WUCBA</name>
<evidence type="ECO:0000256" key="1">
    <source>
        <dbReference type="ARBA" id="ARBA00022737"/>
    </source>
</evidence>
<keyword evidence="1" id="KW-0677">Repeat</keyword>
<dbReference type="AlphaFoldDB" id="A0A3P7FC97"/>
<feature type="compositionally biased region" description="Basic and acidic residues" evidence="3">
    <location>
        <begin position="263"/>
        <end position="281"/>
    </location>
</feature>
<gene>
    <name evidence="4" type="ORF">WBA_LOCUS461</name>
</gene>
<accession>A0A3P7FC97</accession>
<dbReference type="GO" id="GO:0042393">
    <property type="term" value="F:histone binding"/>
    <property type="evidence" value="ECO:0007669"/>
    <property type="project" value="TreeGrafter"/>
</dbReference>
<dbReference type="EMBL" id="UYWW01000061">
    <property type="protein sequence ID" value="VDM07075.1"/>
    <property type="molecule type" value="Genomic_DNA"/>
</dbReference>
<keyword evidence="5" id="KW-1185">Reference proteome</keyword>
<dbReference type="GO" id="GO:0034080">
    <property type="term" value="P:CENP-A containing chromatin assembly"/>
    <property type="evidence" value="ECO:0007669"/>
    <property type="project" value="TreeGrafter"/>
</dbReference>
<keyword evidence="2" id="KW-0802">TPR repeat</keyword>
<evidence type="ECO:0000313" key="4">
    <source>
        <dbReference type="EMBL" id="VDM07075.1"/>
    </source>
</evidence>
<feature type="region of interest" description="Disordered" evidence="3">
    <location>
        <begin position="481"/>
        <end position="520"/>
    </location>
</feature>
<feature type="compositionally biased region" description="Basic and acidic residues" evidence="3">
    <location>
        <begin position="228"/>
        <end position="254"/>
    </location>
</feature>
<dbReference type="OMA" id="IDDIDAC"/>
<feature type="region of interest" description="Disordered" evidence="3">
    <location>
        <begin position="216"/>
        <end position="281"/>
    </location>
</feature>